<dbReference type="PANTHER" id="PTHR43477:SF1">
    <property type="entry name" value="DIHYDROANTICAPSIN 7-DEHYDROGENASE"/>
    <property type="match status" value="1"/>
</dbReference>
<dbReference type="Gene3D" id="3.40.50.720">
    <property type="entry name" value="NAD(P)-binding Rossmann-like Domain"/>
    <property type="match status" value="1"/>
</dbReference>
<keyword evidence="4" id="KW-1185">Reference proteome</keyword>
<evidence type="ECO:0000256" key="2">
    <source>
        <dbReference type="ARBA" id="ARBA00023002"/>
    </source>
</evidence>
<comment type="similarity">
    <text evidence="1">Belongs to the short-chain dehydrogenases/reductases (SDR) family.</text>
</comment>
<dbReference type="GO" id="GO:0016491">
    <property type="term" value="F:oxidoreductase activity"/>
    <property type="evidence" value="ECO:0007669"/>
    <property type="project" value="UniProtKB-KW"/>
</dbReference>
<dbReference type="AlphaFoldDB" id="A0A4R7PZD6"/>
<dbReference type="SUPFAM" id="SSF51735">
    <property type="entry name" value="NAD(P)-binding Rossmann-fold domains"/>
    <property type="match status" value="1"/>
</dbReference>
<dbReference type="PANTHER" id="PTHR43477">
    <property type="entry name" value="DIHYDROANTICAPSIN 7-DEHYDROGENASE"/>
    <property type="match status" value="1"/>
</dbReference>
<dbReference type="Proteomes" id="UP000294689">
    <property type="component" value="Unassembled WGS sequence"/>
</dbReference>
<dbReference type="InterPro" id="IPR002347">
    <property type="entry name" value="SDR_fam"/>
</dbReference>
<dbReference type="PRINTS" id="PR00081">
    <property type="entry name" value="GDHRDH"/>
</dbReference>
<dbReference type="CDD" id="cd05233">
    <property type="entry name" value="SDR_c"/>
    <property type="match status" value="1"/>
</dbReference>
<name>A0A4R7PZD6_9FLAO</name>
<dbReference type="InterPro" id="IPR051122">
    <property type="entry name" value="SDR_DHRS6-like"/>
</dbReference>
<dbReference type="InterPro" id="IPR036291">
    <property type="entry name" value="NAD(P)-bd_dom_sf"/>
</dbReference>
<dbReference type="EMBL" id="SOBW01000008">
    <property type="protein sequence ID" value="TDU39490.1"/>
    <property type="molecule type" value="Genomic_DNA"/>
</dbReference>
<proteinExistence type="inferred from homology"/>
<gene>
    <name evidence="3" type="ORF">BXY82_1514</name>
</gene>
<dbReference type="NCBIfam" id="NF005559">
    <property type="entry name" value="PRK07231.1"/>
    <property type="match status" value="1"/>
</dbReference>
<dbReference type="InterPro" id="IPR020904">
    <property type="entry name" value="Sc_DH/Rdtase_CS"/>
</dbReference>
<accession>A0A4R7PZD6</accession>
<evidence type="ECO:0000313" key="3">
    <source>
        <dbReference type="EMBL" id="TDU39490.1"/>
    </source>
</evidence>
<sequence>MVFILKGKTAIITGGGSGIGKAIATTFAKQGAHVCILDFNTDNGNATVSEIEKEKGSANFYQCDVSNQEQVEGIFKEIAQTNAIDILINNAGIAHVGNIENTNPDDLDRLYNVNIKGVYNGMKAAIPYFKKQNKGVIVNMASIASSVGISDRFAYSMTKGAVLTMTYSVAKDYVADGIRCNCISPARVHTPFVDGFIEKNYPDNQAEMFEKLSKTQPIGRMGKPEEIAHLALYLCSDEASFITGTDFPIDGGFIKLNG</sequence>
<dbReference type="PROSITE" id="PS00061">
    <property type="entry name" value="ADH_SHORT"/>
    <property type="match status" value="1"/>
</dbReference>
<reference evidence="3 4" key="1">
    <citation type="submission" date="2019-03" db="EMBL/GenBank/DDBJ databases">
        <title>Genomic Encyclopedia of Archaeal and Bacterial Type Strains, Phase II (KMG-II): from individual species to whole genera.</title>
        <authorList>
            <person name="Goeker M."/>
        </authorList>
    </citation>
    <scope>NUCLEOTIDE SEQUENCE [LARGE SCALE GENOMIC DNA]</scope>
    <source>
        <strain evidence="3 4">DSM 28135</strain>
    </source>
</reference>
<dbReference type="Pfam" id="PF13561">
    <property type="entry name" value="adh_short_C2"/>
    <property type="match status" value="1"/>
</dbReference>
<organism evidence="3 4">
    <name type="scientific">Gelidibacter sediminis</name>
    <dbReference type="NCBI Taxonomy" id="1608710"/>
    <lineage>
        <taxon>Bacteria</taxon>
        <taxon>Pseudomonadati</taxon>
        <taxon>Bacteroidota</taxon>
        <taxon>Flavobacteriia</taxon>
        <taxon>Flavobacteriales</taxon>
        <taxon>Flavobacteriaceae</taxon>
        <taxon>Gelidibacter</taxon>
    </lineage>
</organism>
<comment type="caution">
    <text evidence="3">The sequence shown here is derived from an EMBL/GenBank/DDBJ whole genome shotgun (WGS) entry which is preliminary data.</text>
</comment>
<dbReference type="OrthoDB" id="597477at2"/>
<keyword evidence="2" id="KW-0560">Oxidoreductase</keyword>
<evidence type="ECO:0000256" key="1">
    <source>
        <dbReference type="ARBA" id="ARBA00006484"/>
    </source>
</evidence>
<evidence type="ECO:0000313" key="4">
    <source>
        <dbReference type="Proteomes" id="UP000294689"/>
    </source>
</evidence>
<dbReference type="FunFam" id="3.40.50.720:FF:000084">
    <property type="entry name" value="Short-chain dehydrogenase reductase"/>
    <property type="match status" value="1"/>
</dbReference>
<protein>
    <submittedName>
        <fullName evidence="3">NAD(P)-dependent dehydrogenase (Short-subunit alcohol dehydrogenase family)</fullName>
    </submittedName>
</protein>
<dbReference type="RefSeq" id="WP_133757566.1">
    <property type="nucleotide sequence ID" value="NZ_SOBW01000008.1"/>
</dbReference>
<dbReference type="PRINTS" id="PR00080">
    <property type="entry name" value="SDRFAMILY"/>
</dbReference>